<dbReference type="EMBL" id="VLKH01000001">
    <property type="protein sequence ID" value="TWH83532.1"/>
    <property type="molecule type" value="Genomic_DNA"/>
</dbReference>
<keyword evidence="8" id="KW-1185">Reference proteome</keyword>
<dbReference type="Gene3D" id="3.40.109.30">
    <property type="entry name" value="putative nitroreductase (tm1586), domain 2"/>
    <property type="match status" value="1"/>
</dbReference>
<reference evidence="7 8" key="1">
    <citation type="submission" date="2019-07" db="EMBL/GenBank/DDBJ databases">
        <title>Genomic Encyclopedia of Type Strains, Phase I: the one thousand microbial genomes (KMG-I) project.</title>
        <authorList>
            <person name="Kyrpides N."/>
        </authorList>
    </citation>
    <scope>NUCLEOTIDE SEQUENCE [LARGE SCALE GENOMIC DNA]</scope>
    <source>
        <strain evidence="7 8">DSM 13558</strain>
    </source>
</reference>
<evidence type="ECO:0000313" key="8">
    <source>
        <dbReference type="Proteomes" id="UP000315343"/>
    </source>
</evidence>
<keyword evidence="5" id="KW-0560">Oxidoreductase</keyword>
<dbReference type="Gene3D" id="3.40.109.10">
    <property type="entry name" value="NADH Oxidase"/>
    <property type="match status" value="1"/>
</dbReference>
<evidence type="ECO:0000256" key="2">
    <source>
        <dbReference type="ARBA" id="ARBA00007118"/>
    </source>
</evidence>
<accession>A0A562JJV6</accession>
<dbReference type="Proteomes" id="UP000315343">
    <property type="component" value="Unassembled WGS sequence"/>
</dbReference>
<dbReference type="Pfam" id="PF14512">
    <property type="entry name" value="TM1586_NiRdase"/>
    <property type="match status" value="1"/>
</dbReference>
<name>A0A562JJV6_9FIRM</name>
<dbReference type="GO" id="GO:0016491">
    <property type="term" value="F:oxidoreductase activity"/>
    <property type="evidence" value="ECO:0007669"/>
    <property type="project" value="UniProtKB-KW"/>
</dbReference>
<comment type="similarity">
    <text evidence="2">Belongs to the nitroreductase family.</text>
</comment>
<dbReference type="OrthoDB" id="9814075at2"/>
<dbReference type="RefSeq" id="WP_145078588.1">
    <property type="nucleotide sequence ID" value="NZ_VLKH01000001.1"/>
</dbReference>
<evidence type="ECO:0000256" key="3">
    <source>
        <dbReference type="ARBA" id="ARBA00022630"/>
    </source>
</evidence>
<comment type="cofactor">
    <cofactor evidence="1">
        <name>FMN</name>
        <dbReference type="ChEBI" id="CHEBI:58210"/>
    </cofactor>
</comment>
<keyword evidence="3" id="KW-0285">Flavoprotein</keyword>
<comment type="caution">
    <text evidence="7">The sequence shown here is derived from an EMBL/GenBank/DDBJ whole genome shotgun (WGS) entry which is preliminary data.</text>
</comment>
<organism evidence="7 8">
    <name type="scientific">Sedimentibacter saalensis</name>
    <dbReference type="NCBI Taxonomy" id="130788"/>
    <lineage>
        <taxon>Bacteria</taxon>
        <taxon>Bacillati</taxon>
        <taxon>Bacillota</taxon>
        <taxon>Tissierellia</taxon>
        <taxon>Sedimentibacter</taxon>
    </lineage>
</organism>
<keyword evidence="4" id="KW-0288">FMN</keyword>
<evidence type="ECO:0000256" key="5">
    <source>
        <dbReference type="ARBA" id="ARBA00023002"/>
    </source>
</evidence>
<sequence length="287" mass="33273">MNYKDTIASIKSIRDYKKEEVSLQKLDQLKDYFDKGKRLFEDINIEVLLKNKNEVYDNLKNSAGYNDRMIEAPHYMIILSEEKDHYIENTGYAAEDIMLKAWELGIGSCWITFKDGEDLKKKLNIQSDKKVTALISLGFDDNKNKVIYETVYEHNPTKTEVKIIEDNVSDRLGIRDVVFMKKWGENADPDELANMGLLEAFVSARRAPSTKNRQPWRFIVDDGTIVLALRSDSYADNYEEKIDTGVIMLYFEAIIDSTLFDMKWKLGKTEKNYEVPADYEIVGYCIS</sequence>
<dbReference type="AlphaFoldDB" id="A0A562JJV6"/>
<dbReference type="InterPro" id="IPR000415">
    <property type="entry name" value="Nitroreductase-like"/>
</dbReference>
<dbReference type="InterPro" id="IPR029478">
    <property type="entry name" value="TM1586_NiRdase"/>
</dbReference>
<feature type="domain" description="Putative nitroreductase TM1586" evidence="6">
    <location>
        <begin position="4"/>
        <end position="252"/>
    </location>
</feature>
<gene>
    <name evidence="7" type="ORF">LY60_00142</name>
</gene>
<evidence type="ECO:0000313" key="7">
    <source>
        <dbReference type="EMBL" id="TWH83532.1"/>
    </source>
</evidence>
<evidence type="ECO:0000256" key="1">
    <source>
        <dbReference type="ARBA" id="ARBA00001917"/>
    </source>
</evidence>
<dbReference type="PANTHER" id="PTHR43673">
    <property type="entry name" value="NAD(P)H NITROREDUCTASE YDGI-RELATED"/>
    <property type="match status" value="1"/>
</dbReference>
<dbReference type="SUPFAM" id="SSF55469">
    <property type="entry name" value="FMN-dependent nitroreductase-like"/>
    <property type="match status" value="2"/>
</dbReference>
<evidence type="ECO:0000259" key="6">
    <source>
        <dbReference type="Pfam" id="PF14512"/>
    </source>
</evidence>
<dbReference type="PANTHER" id="PTHR43673:SF2">
    <property type="entry name" value="NITROREDUCTASE"/>
    <property type="match status" value="1"/>
</dbReference>
<proteinExistence type="inferred from homology"/>
<protein>
    <submittedName>
        <fullName evidence="7">Nitroreductase</fullName>
    </submittedName>
</protein>
<dbReference type="CDD" id="cd02062">
    <property type="entry name" value="Nitro_FMN_reductase"/>
    <property type="match status" value="1"/>
</dbReference>
<evidence type="ECO:0000256" key="4">
    <source>
        <dbReference type="ARBA" id="ARBA00022643"/>
    </source>
</evidence>